<protein>
    <submittedName>
        <fullName evidence="1">Uncharacterized protein</fullName>
    </submittedName>
</protein>
<evidence type="ECO:0000313" key="2">
    <source>
        <dbReference type="Proteomes" id="UP000501058"/>
    </source>
</evidence>
<keyword evidence="2" id="KW-1185">Reference proteome</keyword>
<dbReference type="AlphaFoldDB" id="A0A6G7YB97"/>
<dbReference type="Proteomes" id="UP000501058">
    <property type="component" value="Chromosome"/>
</dbReference>
<accession>A0A6G7YB97</accession>
<dbReference type="EMBL" id="CP049865">
    <property type="protein sequence ID" value="QIK73887.1"/>
    <property type="molecule type" value="Genomic_DNA"/>
</dbReference>
<reference evidence="1 2" key="1">
    <citation type="submission" date="2020-03" db="EMBL/GenBank/DDBJ databases">
        <title>Propioniciclava sp. nov., isolated from Hydrophilus acuminatus.</title>
        <authorList>
            <person name="Hyun D.-W."/>
            <person name="Bae J.-W."/>
        </authorList>
    </citation>
    <scope>NUCLEOTIDE SEQUENCE [LARGE SCALE GENOMIC DNA]</scope>
    <source>
        <strain evidence="1 2">HDW11</strain>
    </source>
</reference>
<organism evidence="1 2">
    <name type="scientific">Propioniciclava coleopterorum</name>
    <dbReference type="NCBI Taxonomy" id="2714937"/>
    <lineage>
        <taxon>Bacteria</taxon>
        <taxon>Bacillati</taxon>
        <taxon>Actinomycetota</taxon>
        <taxon>Actinomycetes</taxon>
        <taxon>Propionibacteriales</taxon>
        <taxon>Propionibacteriaceae</taxon>
        <taxon>Propioniciclava</taxon>
    </lineage>
</organism>
<proteinExistence type="predicted"/>
<evidence type="ECO:0000313" key="1">
    <source>
        <dbReference type="EMBL" id="QIK73887.1"/>
    </source>
</evidence>
<dbReference type="KEGG" id="prv:G7070_08840"/>
<sequence length="127" mass="13580">MAEMAAAGKRAEAISAQALIDDFVATARSRGLPTERLMATQLDGRVVKTDKQGWYLNKKRSVAIGEGGEWYVLTVPSTTWGRFTGVKLQPSQPELVVARGGRDGESGDLVEFLQRVLDVADGAGSDG</sequence>
<gene>
    <name evidence="1" type="ORF">G7070_08840</name>
</gene>
<name>A0A6G7YB97_9ACTN</name>